<evidence type="ECO:0000256" key="7">
    <source>
        <dbReference type="ARBA" id="ARBA00022737"/>
    </source>
</evidence>
<accession>A0A1Y1YMN6</accession>
<dbReference type="GO" id="GO:0004746">
    <property type="term" value="F:riboflavin synthase activity"/>
    <property type="evidence" value="ECO:0007669"/>
    <property type="project" value="UniProtKB-EC"/>
</dbReference>
<dbReference type="OrthoDB" id="10258924at2759"/>
<dbReference type="FunFam" id="2.40.30.20:FF:000006">
    <property type="entry name" value="Riboflavin synthase, alpha subunit"/>
    <property type="match status" value="1"/>
</dbReference>
<evidence type="ECO:0000256" key="1">
    <source>
        <dbReference type="ARBA" id="ARBA00002803"/>
    </source>
</evidence>
<dbReference type="STRING" id="1314790.A0A1Y1YMN6"/>
<evidence type="ECO:0000256" key="2">
    <source>
        <dbReference type="ARBA" id="ARBA00004887"/>
    </source>
</evidence>
<name>A0A1Y1YMN6_9FUNG</name>
<dbReference type="EC" id="2.5.1.9" evidence="3"/>
<dbReference type="NCBIfam" id="NF006767">
    <property type="entry name" value="PRK09289.1"/>
    <property type="match status" value="1"/>
</dbReference>
<evidence type="ECO:0000256" key="3">
    <source>
        <dbReference type="ARBA" id="ARBA00012827"/>
    </source>
</evidence>
<dbReference type="PROSITE" id="PS51177">
    <property type="entry name" value="LUMAZINE_BIND"/>
    <property type="match status" value="2"/>
</dbReference>
<comment type="pathway">
    <text evidence="2">Cofactor biosynthesis; riboflavin biosynthesis; riboflavin from 2-hydroxy-3-oxobutyl phosphate and 5-amino-6-(D-ribitylamino)uracil: step 2/2.</text>
</comment>
<evidence type="ECO:0000256" key="4">
    <source>
        <dbReference type="ARBA" id="ARBA00013950"/>
    </source>
</evidence>
<reference evidence="10 11" key="1">
    <citation type="submission" date="2016-07" db="EMBL/GenBank/DDBJ databases">
        <title>Pervasive Adenine N6-methylation of Active Genes in Fungi.</title>
        <authorList>
            <consortium name="DOE Joint Genome Institute"/>
            <person name="Mondo S.J."/>
            <person name="Dannebaum R.O."/>
            <person name="Kuo R.C."/>
            <person name="Labutti K."/>
            <person name="Haridas S."/>
            <person name="Kuo A."/>
            <person name="Salamov A."/>
            <person name="Ahrendt S.R."/>
            <person name="Lipzen A."/>
            <person name="Sullivan W."/>
            <person name="Andreopoulos W.B."/>
            <person name="Clum A."/>
            <person name="Lindquist E."/>
            <person name="Daum C."/>
            <person name="Ramamoorthy G.K."/>
            <person name="Gryganskyi A."/>
            <person name="Culley D."/>
            <person name="Magnuson J.K."/>
            <person name="James T.Y."/>
            <person name="O'Malley M.A."/>
            <person name="Stajich J.E."/>
            <person name="Spatafora J.W."/>
            <person name="Visel A."/>
            <person name="Grigoriev I.V."/>
        </authorList>
    </citation>
    <scope>NUCLEOTIDE SEQUENCE [LARGE SCALE GENOMIC DNA]</scope>
    <source>
        <strain evidence="10 11">CBS 931.73</strain>
    </source>
</reference>
<dbReference type="InterPro" id="IPR023366">
    <property type="entry name" value="ATP_synth_asu-like_sf"/>
</dbReference>
<sequence>MFTGIVEIIGTVANVNTLDTSESGGKGWTITVKDAEAILDDCHLGDSIAINGTCLTVTEFDKDTFKVGVSPETLKKTNLGDLQVGAKVNLERAMGSGIRFGGHFVQGHVDDTVSIISIVPEGNSLWFKLQVENGELMKYIIPKGYIALDGTSLTVCEVNYAEKWFTFMMVAYTQEHVIMPSKKPGDRVNVEVDMLGKYVERIVSAKFEEDSLTTSPQLESMIERIVQNKLNEMKK</sequence>
<proteinExistence type="predicted"/>
<keyword evidence="5" id="KW-0686">Riboflavin biosynthesis</keyword>
<dbReference type="InterPro" id="IPR026017">
    <property type="entry name" value="Lumazine-bd_dom"/>
</dbReference>
<evidence type="ECO:0000313" key="10">
    <source>
        <dbReference type="EMBL" id="ORX99272.1"/>
    </source>
</evidence>
<dbReference type="PANTHER" id="PTHR21098:SF0">
    <property type="entry name" value="RIBOFLAVIN SYNTHASE"/>
    <property type="match status" value="1"/>
</dbReference>
<feature type="repeat" description="Lumazine-binding" evidence="8">
    <location>
        <begin position="104"/>
        <end position="203"/>
    </location>
</feature>
<dbReference type="InParanoid" id="A0A1Y1YMN6"/>
<feature type="domain" description="Lumazine-binding" evidence="9">
    <location>
        <begin position="104"/>
        <end position="203"/>
    </location>
</feature>
<evidence type="ECO:0000259" key="9">
    <source>
        <dbReference type="PROSITE" id="PS51177"/>
    </source>
</evidence>
<dbReference type="SUPFAM" id="SSF63380">
    <property type="entry name" value="Riboflavin synthase domain-like"/>
    <property type="match status" value="2"/>
</dbReference>
<feature type="domain" description="Lumazine-binding" evidence="9">
    <location>
        <begin position="1"/>
        <end position="103"/>
    </location>
</feature>
<keyword evidence="7" id="KW-0677">Repeat</keyword>
<feature type="repeat" description="Lumazine-binding" evidence="8">
    <location>
        <begin position="1"/>
        <end position="103"/>
    </location>
</feature>
<dbReference type="Gene3D" id="2.40.30.20">
    <property type="match status" value="2"/>
</dbReference>
<dbReference type="Proteomes" id="UP000193498">
    <property type="component" value="Unassembled WGS sequence"/>
</dbReference>
<protein>
    <recommendedName>
        <fullName evidence="4">Riboflavin synthase</fullName>
        <ecNumber evidence="3">2.5.1.9</ecNumber>
    </recommendedName>
</protein>
<dbReference type="NCBIfam" id="TIGR00187">
    <property type="entry name" value="ribE"/>
    <property type="match status" value="1"/>
</dbReference>
<keyword evidence="11" id="KW-1185">Reference proteome</keyword>
<gene>
    <name evidence="10" type="ORF">K493DRAFT_313305</name>
</gene>
<dbReference type="PANTHER" id="PTHR21098">
    <property type="entry name" value="RIBOFLAVIN SYNTHASE ALPHA CHAIN"/>
    <property type="match status" value="1"/>
</dbReference>
<evidence type="ECO:0000256" key="5">
    <source>
        <dbReference type="ARBA" id="ARBA00022619"/>
    </source>
</evidence>
<evidence type="ECO:0000256" key="6">
    <source>
        <dbReference type="ARBA" id="ARBA00022679"/>
    </source>
</evidence>
<keyword evidence="6" id="KW-0808">Transferase</keyword>
<dbReference type="AlphaFoldDB" id="A0A1Y1YMN6"/>
<evidence type="ECO:0000313" key="11">
    <source>
        <dbReference type="Proteomes" id="UP000193498"/>
    </source>
</evidence>
<dbReference type="PIRSF" id="PIRSF000498">
    <property type="entry name" value="Riboflavin_syn_A"/>
    <property type="match status" value="1"/>
</dbReference>
<dbReference type="InterPro" id="IPR001783">
    <property type="entry name" value="Lumazine-bd"/>
</dbReference>
<dbReference type="EMBL" id="MCFE01000100">
    <property type="protein sequence ID" value="ORX99272.1"/>
    <property type="molecule type" value="Genomic_DNA"/>
</dbReference>
<organism evidence="10 11">
    <name type="scientific">Basidiobolus meristosporus CBS 931.73</name>
    <dbReference type="NCBI Taxonomy" id="1314790"/>
    <lineage>
        <taxon>Eukaryota</taxon>
        <taxon>Fungi</taxon>
        <taxon>Fungi incertae sedis</taxon>
        <taxon>Zoopagomycota</taxon>
        <taxon>Entomophthoromycotina</taxon>
        <taxon>Basidiobolomycetes</taxon>
        <taxon>Basidiobolales</taxon>
        <taxon>Basidiobolaceae</taxon>
        <taxon>Basidiobolus</taxon>
    </lineage>
</organism>
<dbReference type="FunCoup" id="A0A1Y1YMN6">
    <property type="interactions" value="210"/>
</dbReference>
<evidence type="ECO:0000256" key="8">
    <source>
        <dbReference type="PROSITE-ProRule" id="PRU00524"/>
    </source>
</evidence>
<comment type="caution">
    <text evidence="10">The sequence shown here is derived from an EMBL/GenBank/DDBJ whole genome shotgun (WGS) entry which is preliminary data.</text>
</comment>
<dbReference type="GO" id="GO:0009231">
    <property type="term" value="P:riboflavin biosynthetic process"/>
    <property type="evidence" value="ECO:0007669"/>
    <property type="project" value="UniProtKB-KW"/>
</dbReference>
<dbReference type="InterPro" id="IPR017938">
    <property type="entry name" value="Riboflavin_synthase-like_b-brl"/>
</dbReference>
<dbReference type="FunFam" id="2.40.30.20:FF:000004">
    <property type="entry name" value="Riboflavin synthase, alpha subunit"/>
    <property type="match status" value="1"/>
</dbReference>
<dbReference type="Pfam" id="PF00677">
    <property type="entry name" value="Lum_binding"/>
    <property type="match status" value="2"/>
</dbReference>
<dbReference type="CDD" id="cd00402">
    <property type="entry name" value="Riboflavin_synthase_like"/>
    <property type="match status" value="1"/>
</dbReference>
<comment type="function">
    <text evidence="1">Catalyzes the dismutation of two molecules of 6,7-dimethyl-8-ribityllumazine, resulting in the formation of riboflavin and 5-amino-6-(D-ribitylamino)uracil.</text>
</comment>